<dbReference type="PANTHER" id="PTHR15682:SF2">
    <property type="entry name" value="UNHEALTHY RIBOSOME BIOGENESIS PROTEIN 2 HOMOLOG"/>
    <property type="match status" value="1"/>
</dbReference>
<dbReference type="EMBL" id="CAJHUC010002947">
    <property type="protein sequence ID" value="CAD7704739.1"/>
    <property type="molecule type" value="Genomic_DNA"/>
</dbReference>
<dbReference type="Proteomes" id="UP000708148">
    <property type="component" value="Unassembled WGS sequence"/>
</dbReference>
<feature type="region of interest" description="Disordered" evidence="1">
    <location>
        <begin position="2062"/>
        <end position="2083"/>
    </location>
</feature>
<feature type="compositionally biased region" description="Low complexity" evidence="1">
    <location>
        <begin position="1056"/>
        <end position="1071"/>
    </location>
</feature>
<dbReference type="PANTHER" id="PTHR15682">
    <property type="entry name" value="UNHEALTHY RIBOSOME BIOGENESIS PROTEIN 2 HOMOLOG"/>
    <property type="match status" value="1"/>
</dbReference>
<keyword evidence="3" id="KW-1185">Reference proteome</keyword>
<feature type="region of interest" description="Disordered" evidence="1">
    <location>
        <begin position="521"/>
        <end position="554"/>
    </location>
</feature>
<feature type="region of interest" description="Disordered" evidence="1">
    <location>
        <begin position="1006"/>
        <end position="1025"/>
    </location>
</feature>
<sequence length="2209" mass="230991">MCALLTKIRVLADGAQDADARLMAGLGLAEGLLGVDAAAIGADGGNGGDRRSLGAERSESMPDSVRIARMAAVGARGRARDRRREGPGRLEGMSEAVRSACVRELGAALQDAMWGIGGSGERYGEGSGRGGAVASSSAGGAVEMSRRFCPREGAAMQGRDSGRGLAEADSSAGGEIDAPKELCQGKGLDAGGGGPKRGVGWEREAMEAKSSAGDSDRMSRKFRSGKAMGEMPRELCLREAGMDHRWWRLLAIVVGSGRGVAVDAGLAVAAAGALARMRGADCEEGRRLADGILMALRAVREAGGMAALGGTEEWAEMLGAGLAVLSCGFVTGDDGGGEEILQLGKFLFVEARGRLEALERQGPVLAAVGGSLCFDALRVASRRGVRSGVGRAIREFLAGVIFHPAHLGAWARVCLEDFGAGSGEGGPRAASHKRVRGFFQQMADAAAGELAEGGDGELQACVAGSLGWMVESFTAAWGRVNPEGRGVEDGKGRHGSWASVPFCVFAKLAAVTVPVLVNAASPSADTGLMDPHGCRDRARKRKREEGKGKGGKGMPWWVASTALAEGLQAVKATGAYRPTDDPGGRQKRFLEGLAGAVLSHCSPACQAPTPLSKRPRGQDVMPEGAPAGGTGDAMEWCAAVKAIQALLELEYRVVQPHLETVWLVLFGAAGVTGQEGAVPAVVCTTAAKLVEVYSHIRQLDVLLDAAATCVRCHRQATSIKVLCSEEFVSAIAASVRSLPVGQTSRFVHWVGREVRELSEALPDPVLLALGEVLDCVLQNLMVDLTNAMPVALAAKAVLMTKPVKHHLVHMVGRRHAFGVRPVLATVLLRLYSSTLQLHAACVRQCPAVQPLSGQGLEIDNTDRLRCSYGPDQESYTGGEYFEAAEIGGPPGKRCPTLLSVAQDLFTGLESGVFQVFVDNPDWGSVLASTLAGCILHRMAVLKMRALRLGCACPEANKEGAGDALVRGIDGSARGTMGPGTSEEASDSGVSSNGNALEEGTRWLRCSDGQDAADSNGSDQGDGVDTVEGVQEESWLGGLDSSRLPGAPSVAGRDSEASSSSSFLSEGSSDGLSSIDMAEAQSPFSEVHDACEEWNQNACDACLDELGQLGSLLLRISPRDLDLSALAAVAEPRGPVFFGLSAGQSMCWTFMHMCETFEAWAEHCPPEGKVRFVQHVMAISSEGEAGDCWPGSMLGFMRRAADHLWANPSVYEVAGYDLVCHVAFVRRALEHLSRLPAQIQQGCGGDLSPLPGAFCGQGPRSPGLMYSDSVGKCSPLDLSVQLSCQVSKLLGLRQSVVAAEEAGQGHPIFLGRGLAAEHPAASELRSLQRLTRLMCMFPSGHFNTCSKEAIHAALFLGKMLVECLLNAMGASGDDARAGVHASVVARIAQCLVALFRWLAYLTAGGPDAAGAFYDTAGEAGMLWLHLASDVVIALSSLLRVYGHNCDLEVGSNAVEGVSGVVSNVAAGWLMAGARDESELSGSQGGCLIGVQDRGRGKQAGGGVVQSVLDIIAAQGWGDTMSEQDVAGCFLARASPHVANACMLRSCRAWLVDSVAMALCRAVLHATEVAGRESGSGMSCLSGSVTPVGRLSTDGQVRAVLDSIQSSMGELETTIVDHFMSLTELLKCISGFKAGGAAKQSSGVGTNDPGLAATHQALLHAAACLCSAISQRVGVHALQPRQPGISQHSLPPCLALLGPILSQVSSLLFGGHSPLQLDCRTATDRLGGLWTPGALAKVIDLLHCAGSVFPLIEPPLPVDTFVDLACIHLLLFAGLPLDPSGPDTLRQTSNSLGGPAAIAIDPPHGPQLRQSIADSLQRLVSGGVPAEHVTSLVEALEQGMQHPGEPALAYACLQGLLLCLEIRTGPKIKHHIAARAGGLAQSVLSCMTRMAITTTAFDPGGDERDKTFLAAALCAGLRCLESMIATRSFALPAPVVAQAARLGHVLLQHSGDAGTRALAGTMRWDGRRGTCLAAASANVLTAILRHRPGHLPRTGHLVLQSFRTILGFLCAWEAVWSDSHKACQPADRGTTSIHQVPSSLRPLHQVPTSTSLQNCNMPWTRQSWDSSEMQGIGGEPSTARDRSEVRATSEARAILSRCAIALSVVVEEVARGRRGTQCVTVLAEYLTAVAEAGAPEKRSGGGGGAAGPWGCSGEAAGAKRGGVLWEMRGAALEVYKVLGREELQHLHVGLRQEGARRALAELRREYRRGRR</sequence>
<feature type="region of interest" description="Disordered" evidence="1">
    <location>
        <begin position="1033"/>
        <end position="1071"/>
    </location>
</feature>
<dbReference type="GO" id="GO:0042254">
    <property type="term" value="P:ribosome biogenesis"/>
    <property type="evidence" value="ECO:0007669"/>
    <property type="project" value="TreeGrafter"/>
</dbReference>
<accession>A0A8S1JFA3</accession>
<feature type="region of interest" description="Disordered" evidence="1">
    <location>
        <begin position="969"/>
        <end position="995"/>
    </location>
</feature>
<dbReference type="GO" id="GO:0005730">
    <property type="term" value="C:nucleolus"/>
    <property type="evidence" value="ECO:0007669"/>
    <property type="project" value="TreeGrafter"/>
</dbReference>
<protein>
    <submittedName>
        <fullName evidence="2">Uncharacterized protein</fullName>
    </submittedName>
</protein>
<dbReference type="OrthoDB" id="160374at2759"/>
<organism evidence="2 3">
    <name type="scientific">Ostreobium quekettii</name>
    <dbReference type="NCBI Taxonomy" id="121088"/>
    <lineage>
        <taxon>Eukaryota</taxon>
        <taxon>Viridiplantae</taxon>
        <taxon>Chlorophyta</taxon>
        <taxon>core chlorophytes</taxon>
        <taxon>Ulvophyceae</taxon>
        <taxon>TCBD clade</taxon>
        <taxon>Bryopsidales</taxon>
        <taxon>Ostreobineae</taxon>
        <taxon>Ostreobiaceae</taxon>
        <taxon>Ostreobium</taxon>
    </lineage>
</organism>
<proteinExistence type="predicted"/>
<gene>
    <name evidence="2" type="ORF">OSTQU699_LOCUS10094</name>
</gene>
<comment type="caution">
    <text evidence="2">The sequence shown here is derived from an EMBL/GenBank/DDBJ whole genome shotgun (WGS) entry which is preliminary data.</text>
</comment>
<evidence type="ECO:0000313" key="3">
    <source>
        <dbReference type="Proteomes" id="UP000708148"/>
    </source>
</evidence>
<feature type="region of interest" description="Disordered" evidence="1">
    <location>
        <begin position="154"/>
        <end position="177"/>
    </location>
</feature>
<evidence type="ECO:0000256" key="1">
    <source>
        <dbReference type="SAM" id="MobiDB-lite"/>
    </source>
</evidence>
<reference evidence="2" key="1">
    <citation type="submission" date="2020-12" db="EMBL/GenBank/DDBJ databases">
        <authorList>
            <person name="Iha C."/>
        </authorList>
    </citation>
    <scope>NUCLEOTIDE SEQUENCE</scope>
</reference>
<dbReference type="InterPro" id="IPR052609">
    <property type="entry name" value="Ribosome_Biogenesis_Reg"/>
</dbReference>
<evidence type="ECO:0000313" key="2">
    <source>
        <dbReference type="EMBL" id="CAD7704739.1"/>
    </source>
</evidence>
<name>A0A8S1JFA3_9CHLO</name>